<dbReference type="Proteomes" id="UP000230750">
    <property type="component" value="Unassembled WGS sequence"/>
</dbReference>
<dbReference type="GO" id="GO:0005783">
    <property type="term" value="C:endoplasmic reticulum"/>
    <property type="evidence" value="ECO:0007669"/>
    <property type="project" value="TreeGrafter"/>
</dbReference>
<gene>
    <name evidence="9" type="ORF">BSL78_17937</name>
</gene>
<dbReference type="InterPro" id="IPR001594">
    <property type="entry name" value="Palmitoyltrfase_DHHC"/>
</dbReference>
<comment type="subcellular location">
    <subcellularLocation>
        <location evidence="1">Membrane</location>
        <topology evidence="1">Multi-pass membrane protein</topology>
    </subcellularLocation>
</comment>
<comment type="catalytic activity">
    <reaction evidence="7">
        <text>L-cysteinyl-[protein] + hexadecanoyl-CoA = S-hexadecanoyl-L-cysteinyl-[protein] + CoA</text>
        <dbReference type="Rhea" id="RHEA:36683"/>
        <dbReference type="Rhea" id="RHEA-COMP:10131"/>
        <dbReference type="Rhea" id="RHEA-COMP:11032"/>
        <dbReference type="ChEBI" id="CHEBI:29950"/>
        <dbReference type="ChEBI" id="CHEBI:57287"/>
        <dbReference type="ChEBI" id="CHEBI:57379"/>
        <dbReference type="ChEBI" id="CHEBI:74151"/>
        <dbReference type="EC" id="2.3.1.225"/>
    </reaction>
</comment>
<dbReference type="PROSITE" id="PS50216">
    <property type="entry name" value="DHHC"/>
    <property type="match status" value="1"/>
</dbReference>
<evidence type="ECO:0000313" key="9">
    <source>
        <dbReference type="EMBL" id="PIK45214.1"/>
    </source>
</evidence>
<dbReference type="InterPro" id="IPR039859">
    <property type="entry name" value="PFA4/ZDH16/20/ERF2-like"/>
</dbReference>
<accession>A0A2G8KB32</accession>
<evidence type="ECO:0000256" key="4">
    <source>
        <dbReference type="ARBA" id="ARBA00022989"/>
    </source>
</evidence>
<name>A0A2G8KB32_STIJA</name>
<dbReference type="GO" id="GO:0005794">
    <property type="term" value="C:Golgi apparatus"/>
    <property type="evidence" value="ECO:0007669"/>
    <property type="project" value="TreeGrafter"/>
</dbReference>
<keyword evidence="6 7" id="KW-0012">Acyltransferase</keyword>
<feature type="non-terminal residue" evidence="9">
    <location>
        <position position="261"/>
    </location>
</feature>
<protein>
    <recommendedName>
        <fullName evidence="7">Palmitoyltransferase</fullName>
        <ecNumber evidence="7">2.3.1.225</ecNumber>
    </recommendedName>
</protein>
<proteinExistence type="inferred from homology"/>
<keyword evidence="2 7" id="KW-0808">Transferase</keyword>
<dbReference type="GO" id="GO:0019706">
    <property type="term" value="F:protein-cysteine S-palmitoyltransferase activity"/>
    <property type="evidence" value="ECO:0007669"/>
    <property type="project" value="UniProtKB-EC"/>
</dbReference>
<dbReference type="OrthoDB" id="331948at2759"/>
<sequence length="261" mass="30291">MSFEQQFDIVNFLRESTNKEIENEAAYFRTSPNIIFLPGGFQFVRHVRGYFSMGSVVLAWAYNSYIIPKLVLFPLWSDGYLSWFPVFAFCFLAFATGSLLFRSISSDPGRIPFDTRPTSADKMNWTHCQRCLIQRPLKSHHCSKCQRCVRKMDHHCPWVNNCIGEDNQWLFLLLVFYGSLLSLFGLTVDILYFYVFPKCLSCPRDSFFFVHQQFLMYGVFISGCGLLFVCSTQTITQSANIILDKTTVESLIFARKRLPDR</sequence>
<dbReference type="EC" id="2.3.1.225" evidence="7"/>
<comment type="similarity">
    <text evidence="7">Belongs to the DHHC palmitoyltransferase family.</text>
</comment>
<keyword evidence="5 7" id="KW-0472">Membrane</keyword>
<organism evidence="9 10">
    <name type="scientific">Stichopus japonicus</name>
    <name type="common">Sea cucumber</name>
    <dbReference type="NCBI Taxonomy" id="307972"/>
    <lineage>
        <taxon>Eukaryota</taxon>
        <taxon>Metazoa</taxon>
        <taxon>Echinodermata</taxon>
        <taxon>Eleutherozoa</taxon>
        <taxon>Echinozoa</taxon>
        <taxon>Holothuroidea</taxon>
        <taxon>Aspidochirotacea</taxon>
        <taxon>Aspidochirotida</taxon>
        <taxon>Stichopodidae</taxon>
        <taxon>Apostichopus</taxon>
    </lineage>
</organism>
<evidence type="ECO:0000256" key="5">
    <source>
        <dbReference type="ARBA" id="ARBA00023136"/>
    </source>
</evidence>
<feature type="transmembrane region" description="Helical" evidence="7">
    <location>
        <begin position="80"/>
        <end position="101"/>
    </location>
</feature>
<evidence type="ECO:0000256" key="3">
    <source>
        <dbReference type="ARBA" id="ARBA00022692"/>
    </source>
</evidence>
<dbReference type="PANTHER" id="PTHR22883:SF452">
    <property type="entry name" value="PALMITOYLTRANSFERASE"/>
    <property type="match status" value="1"/>
</dbReference>
<keyword evidence="4 7" id="KW-1133">Transmembrane helix</keyword>
<evidence type="ECO:0000256" key="6">
    <source>
        <dbReference type="ARBA" id="ARBA00023315"/>
    </source>
</evidence>
<comment type="caution">
    <text evidence="9">The sequence shown here is derived from an EMBL/GenBank/DDBJ whole genome shotgun (WGS) entry which is preliminary data.</text>
</comment>
<reference evidence="9 10" key="1">
    <citation type="journal article" date="2017" name="PLoS Biol.">
        <title>The sea cucumber genome provides insights into morphological evolution and visceral regeneration.</title>
        <authorList>
            <person name="Zhang X."/>
            <person name="Sun L."/>
            <person name="Yuan J."/>
            <person name="Sun Y."/>
            <person name="Gao Y."/>
            <person name="Zhang L."/>
            <person name="Li S."/>
            <person name="Dai H."/>
            <person name="Hamel J.F."/>
            <person name="Liu C."/>
            <person name="Yu Y."/>
            <person name="Liu S."/>
            <person name="Lin W."/>
            <person name="Guo K."/>
            <person name="Jin S."/>
            <person name="Xu P."/>
            <person name="Storey K.B."/>
            <person name="Huan P."/>
            <person name="Zhang T."/>
            <person name="Zhou Y."/>
            <person name="Zhang J."/>
            <person name="Lin C."/>
            <person name="Li X."/>
            <person name="Xing L."/>
            <person name="Huo D."/>
            <person name="Sun M."/>
            <person name="Wang L."/>
            <person name="Mercier A."/>
            <person name="Li F."/>
            <person name="Yang H."/>
            <person name="Xiang J."/>
        </authorList>
    </citation>
    <scope>NUCLEOTIDE SEQUENCE [LARGE SCALE GENOMIC DNA]</scope>
    <source>
        <strain evidence="9">Shaxun</strain>
        <tissue evidence="9">Muscle</tissue>
    </source>
</reference>
<dbReference type="STRING" id="307972.A0A2G8KB32"/>
<dbReference type="GO" id="GO:0016020">
    <property type="term" value="C:membrane"/>
    <property type="evidence" value="ECO:0007669"/>
    <property type="project" value="UniProtKB-SubCell"/>
</dbReference>
<feature type="transmembrane region" description="Helical" evidence="7">
    <location>
        <begin position="214"/>
        <end position="235"/>
    </location>
</feature>
<dbReference type="PANTHER" id="PTHR22883">
    <property type="entry name" value="ZINC FINGER DHHC DOMAIN CONTAINING PROTEIN"/>
    <property type="match status" value="1"/>
</dbReference>
<evidence type="ECO:0000256" key="2">
    <source>
        <dbReference type="ARBA" id="ARBA00022679"/>
    </source>
</evidence>
<comment type="domain">
    <text evidence="7">The DHHC domain is required for palmitoyltransferase activity.</text>
</comment>
<keyword evidence="10" id="KW-1185">Reference proteome</keyword>
<evidence type="ECO:0000256" key="1">
    <source>
        <dbReference type="ARBA" id="ARBA00004141"/>
    </source>
</evidence>
<feature type="transmembrane region" description="Helical" evidence="7">
    <location>
        <begin position="169"/>
        <end position="194"/>
    </location>
</feature>
<dbReference type="AlphaFoldDB" id="A0A2G8KB32"/>
<dbReference type="GO" id="GO:0006612">
    <property type="term" value="P:protein targeting to membrane"/>
    <property type="evidence" value="ECO:0007669"/>
    <property type="project" value="TreeGrafter"/>
</dbReference>
<feature type="transmembrane region" description="Helical" evidence="7">
    <location>
        <begin position="50"/>
        <end position="68"/>
    </location>
</feature>
<evidence type="ECO:0000313" key="10">
    <source>
        <dbReference type="Proteomes" id="UP000230750"/>
    </source>
</evidence>
<evidence type="ECO:0000256" key="7">
    <source>
        <dbReference type="RuleBase" id="RU079119"/>
    </source>
</evidence>
<evidence type="ECO:0000259" key="8">
    <source>
        <dbReference type="Pfam" id="PF01529"/>
    </source>
</evidence>
<dbReference type="EMBL" id="MRZV01000727">
    <property type="protein sequence ID" value="PIK45214.1"/>
    <property type="molecule type" value="Genomic_DNA"/>
</dbReference>
<keyword evidence="3 7" id="KW-0812">Transmembrane</keyword>
<dbReference type="Pfam" id="PF01529">
    <property type="entry name" value="DHHC"/>
    <property type="match status" value="1"/>
</dbReference>
<feature type="domain" description="Palmitoyltransferase DHHC" evidence="8">
    <location>
        <begin position="123"/>
        <end position="250"/>
    </location>
</feature>